<dbReference type="AlphaFoldDB" id="A0ABD3CP86"/>
<feature type="compositionally biased region" description="Low complexity" evidence="1">
    <location>
        <begin position="13"/>
        <end position="22"/>
    </location>
</feature>
<name>A0ABD3CP86_9LAMI</name>
<dbReference type="SMART" id="SM00666">
    <property type="entry name" value="PB1"/>
    <property type="match status" value="1"/>
</dbReference>
<feature type="region of interest" description="Disordered" evidence="1">
    <location>
        <begin position="226"/>
        <end position="275"/>
    </location>
</feature>
<proteinExistence type="predicted"/>
<feature type="compositionally biased region" description="Polar residues" evidence="1">
    <location>
        <begin position="28"/>
        <end position="39"/>
    </location>
</feature>
<feature type="compositionally biased region" description="Low complexity" evidence="1">
    <location>
        <begin position="260"/>
        <end position="271"/>
    </location>
</feature>
<feature type="region of interest" description="Disordered" evidence="1">
    <location>
        <begin position="1"/>
        <end position="45"/>
    </location>
</feature>
<dbReference type="InterPro" id="IPR000270">
    <property type="entry name" value="PB1_dom"/>
</dbReference>
<dbReference type="InterPro" id="IPR053793">
    <property type="entry name" value="PB1-like"/>
</dbReference>
<feature type="domain" description="PB1" evidence="2">
    <location>
        <begin position="50"/>
        <end position="157"/>
    </location>
</feature>
<evidence type="ECO:0000256" key="1">
    <source>
        <dbReference type="SAM" id="MobiDB-lite"/>
    </source>
</evidence>
<protein>
    <recommendedName>
        <fullName evidence="2">PB1 domain-containing protein</fullName>
    </recommendedName>
</protein>
<dbReference type="PANTHER" id="PTHR31066:SF27">
    <property type="entry name" value="EXPRESSED PROTEIN"/>
    <property type="match status" value="1"/>
</dbReference>
<evidence type="ECO:0000313" key="3">
    <source>
        <dbReference type="EMBL" id="KAL3631364.1"/>
    </source>
</evidence>
<evidence type="ECO:0000313" key="4">
    <source>
        <dbReference type="Proteomes" id="UP001632038"/>
    </source>
</evidence>
<dbReference type="InterPro" id="IPR053198">
    <property type="entry name" value="Gynoecium_Dev_Regulator"/>
</dbReference>
<evidence type="ECO:0000259" key="2">
    <source>
        <dbReference type="PROSITE" id="PS51745"/>
    </source>
</evidence>
<dbReference type="SUPFAM" id="SSF54277">
    <property type="entry name" value="CAD &amp; PB1 domains"/>
    <property type="match status" value="1"/>
</dbReference>
<dbReference type="CDD" id="cd06410">
    <property type="entry name" value="PB1_UP2"/>
    <property type="match status" value="1"/>
</dbReference>
<reference evidence="4" key="1">
    <citation type="journal article" date="2024" name="IScience">
        <title>Strigolactones Initiate the Formation of Haustorium-like Structures in Castilleja.</title>
        <authorList>
            <person name="Buerger M."/>
            <person name="Peterson D."/>
            <person name="Chory J."/>
        </authorList>
    </citation>
    <scope>NUCLEOTIDE SEQUENCE [LARGE SCALE GENOMIC DNA]</scope>
</reference>
<dbReference type="Pfam" id="PF00564">
    <property type="entry name" value="PB1"/>
    <property type="match status" value="1"/>
</dbReference>
<organism evidence="3 4">
    <name type="scientific">Castilleja foliolosa</name>
    <dbReference type="NCBI Taxonomy" id="1961234"/>
    <lineage>
        <taxon>Eukaryota</taxon>
        <taxon>Viridiplantae</taxon>
        <taxon>Streptophyta</taxon>
        <taxon>Embryophyta</taxon>
        <taxon>Tracheophyta</taxon>
        <taxon>Spermatophyta</taxon>
        <taxon>Magnoliopsida</taxon>
        <taxon>eudicotyledons</taxon>
        <taxon>Gunneridae</taxon>
        <taxon>Pentapetalae</taxon>
        <taxon>asterids</taxon>
        <taxon>lamiids</taxon>
        <taxon>Lamiales</taxon>
        <taxon>Orobanchaceae</taxon>
        <taxon>Pedicularideae</taxon>
        <taxon>Castillejinae</taxon>
        <taxon>Castilleja</taxon>
    </lineage>
</organism>
<dbReference type="Proteomes" id="UP001632038">
    <property type="component" value="Unassembled WGS sequence"/>
</dbReference>
<comment type="caution">
    <text evidence="3">The sequence shown here is derived from an EMBL/GenBank/DDBJ whole genome shotgun (WGS) entry which is preliminary data.</text>
</comment>
<feature type="compositionally biased region" description="Pro residues" evidence="1">
    <location>
        <begin position="1"/>
        <end position="12"/>
    </location>
</feature>
<sequence length="715" mass="78384">MEAPPLTAPPSAAPTNTTPTAAVFPESIDSSPRSRQTDSWDADPPPLPQKLRLMCSYGGHIVPRPHDKTLCYIGGDTRLIVIDRHTPLSDIRHRLSKTLLHNQTFILKYQLPNEDLDSLISVTTDEDLENMVEEYDRLNNPAAALKNGRLRLFLFPITSSNNIEQLLIETASTKSEDWFFNALNGRASTLSAGASDRGFSESSSFNNLLGLDDDLVGKSVVAVKDAEPQIEGPKSGGNGNNNIINHDMNSVPDSPLLEKSSSYGSTSSSHSVANLPPIRVHVDENPKVGLGIEDQFQQMNLGAAGNVNLVAAQKPEEIGGFVAAAGMPVGTMVSGFPLVVGGDYPNRVFSDDERSDHGGYRQAPQIQQQVPQIQQQASQIQQQVPQTQQQVPQTQQQVQLQQQQSILQFQQKPAVPFDLASPDSVSSDGSVTNPLSKQTQAMYQESLLQLHSGNTRANLNPNQADPKTMDQNNPKIQMQPQVQESGYVLAGQYEQNHPQLHHPQQFVHAGNQYIPAGNQYIPAGHIPMTSYYPIYPPQQQNHPHQPVLDQQYPLYFVQARPTQGYNIPMQQTSYNELAPNAPSTRPQPQTTVIAPHGTYNQAINAPSSKPEMATGVYRTAAGSAPQVVQGHQYVAYAQIHHPSQTIAPSSAANSTYAYEYADPNHTQMYYNQPLPPHMTGHYQTLNSSPTAVVVPDASAQVPLENMKQQVRNMQP</sequence>
<dbReference type="Gene3D" id="3.10.20.90">
    <property type="entry name" value="Phosphatidylinositol 3-kinase Catalytic Subunit, Chain A, domain 1"/>
    <property type="match status" value="1"/>
</dbReference>
<keyword evidence="4" id="KW-1185">Reference proteome</keyword>
<accession>A0ABD3CP86</accession>
<dbReference type="EMBL" id="JAVIJP010000032">
    <property type="protein sequence ID" value="KAL3631364.1"/>
    <property type="molecule type" value="Genomic_DNA"/>
</dbReference>
<dbReference type="PROSITE" id="PS51745">
    <property type="entry name" value="PB1"/>
    <property type="match status" value="1"/>
</dbReference>
<gene>
    <name evidence="3" type="ORF">CASFOL_024348</name>
</gene>
<dbReference type="PANTHER" id="PTHR31066">
    <property type="entry name" value="OS05G0427100 PROTEIN-RELATED"/>
    <property type="match status" value="1"/>
</dbReference>